<feature type="chain" id="PRO_5017382778" evidence="1">
    <location>
        <begin position="26"/>
        <end position="131"/>
    </location>
</feature>
<keyword evidence="3" id="KW-1185">Reference proteome</keyword>
<dbReference type="EMBL" id="QZEY01000010">
    <property type="protein sequence ID" value="RJL30114.1"/>
    <property type="molecule type" value="Genomic_DNA"/>
</dbReference>
<name>A0A3A4AS42_9ACTN</name>
<reference evidence="2 3" key="1">
    <citation type="submission" date="2018-09" db="EMBL/GenBank/DDBJ databases">
        <title>YIM 75507 draft genome.</title>
        <authorList>
            <person name="Tang S."/>
            <person name="Feng Y."/>
        </authorList>
    </citation>
    <scope>NUCLEOTIDE SEQUENCE [LARGE SCALE GENOMIC DNA]</scope>
    <source>
        <strain evidence="2 3">YIM 75507</strain>
    </source>
</reference>
<dbReference type="AlphaFoldDB" id="A0A3A4AS42"/>
<organism evidence="2 3">
    <name type="scientific">Bailinhaonella thermotolerans</name>
    <dbReference type="NCBI Taxonomy" id="1070861"/>
    <lineage>
        <taxon>Bacteria</taxon>
        <taxon>Bacillati</taxon>
        <taxon>Actinomycetota</taxon>
        <taxon>Actinomycetes</taxon>
        <taxon>Streptosporangiales</taxon>
        <taxon>Streptosporangiaceae</taxon>
        <taxon>Bailinhaonella</taxon>
    </lineage>
</organism>
<evidence type="ECO:0000313" key="3">
    <source>
        <dbReference type="Proteomes" id="UP000265768"/>
    </source>
</evidence>
<dbReference type="RefSeq" id="WP_119928894.1">
    <property type="nucleotide sequence ID" value="NZ_QZEY01000010.1"/>
</dbReference>
<feature type="signal peptide" evidence="1">
    <location>
        <begin position="1"/>
        <end position="25"/>
    </location>
</feature>
<sequence>MPSTKSRLIALAALASAVTVPTAGAAAAADAPPAADAPHAQVAGVIHANGAIKYAKNIVSVSRPAVGVYCVHTNMDVTRTVPSATPWYTGRIVSASVDPSAQCGNRTDTVRVVVTDSAGRRENSAFSLILP</sequence>
<proteinExistence type="predicted"/>
<evidence type="ECO:0000313" key="2">
    <source>
        <dbReference type="EMBL" id="RJL30114.1"/>
    </source>
</evidence>
<dbReference type="Proteomes" id="UP000265768">
    <property type="component" value="Unassembled WGS sequence"/>
</dbReference>
<gene>
    <name evidence="2" type="ORF">D5H75_24650</name>
</gene>
<evidence type="ECO:0000256" key="1">
    <source>
        <dbReference type="SAM" id="SignalP"/>
    </source>
</evidence>
<comment type="caution">
    <text evidence="2">The sequence shown here is derived from an EMBL/GenBank/DDBJ whole genome shotgun (WGS) entry which is preliminary data.</text>
</comment>
<accession>A0A3A4AS42</accession>
<keyword evidence="1" id="KW-0732">Signal</keyword>
<protein>
    <submittedName>
        <fullName evidence="2">Uncharacterized protein</fullName>
    </submittedName>
</protein>